<keyword evidence="1" id="KW-0732">Signal</keyword>
<evidence type="ECO:0000313" key="2">
    <source>
        <dbReference type="EMBL" id="RZF23119.1"/>
    </source>
</evidence>
<protein>
    <recommendedName>
        <fullName evidence="4">Penicillin-binding protein activator LpoB</fullName>
    </recommendedName>
</protein>
<dbReference type="RefSeq" id="WP_114706066.1">
    <property type="nucleotide sequence ID" value="NZ_QDKL01000001.1"/>
</dbReference>
<evidence type="ECO:0008006" key="4">
    <source>
        <dbReference type="Google" id="ProtNLM"/>
    </source>
</evidence>
<reference evidence="3" key="1">
    <citation type="journal article" date="2019" name="Int. J. Syst. Evol. Microbiol.">
        <title>Halobacteriovorax valvorus sp. nov., a novel prokaryotic predator isolated from coastal seawater of China.</title>
        <authorList>
            <person name="Chen M.-X."/>
        </authorList>
    </citation>
    <scope>NUCLEOTIDE SEQUENCE [LARGE SCALE GENOMIC DNA]</scope>
    <source>
        <strain evidence="3">BL9</strain>
    </source>
</reference>
<keyword evidence="3" id="KW-1185">Reference proteome</keyword>
<feature type="signal peptide" evidence="1">
    <location>
        <begin position="1"/>
        <end position="21"/>
    </location>
</feature>
<dbReference type="EMBL" id="QDKL01000001">
    <property type="protein sequence ID" value="RZF23119.1"/>
    <property type="molecule type" value="Genomic_DNA"/>
</dbReference>
<evidence type="ECO:0000313" key="3">
    <source>
        <dbReference type="Proteomes" id="UP000443582"/>
    </source>
</evidence>
<feature type="chain" id="PRO_5046799214" description="Penicillin-binding protein activator LpoB" evidence="1">
    <location>
        <begin position="22"/>
        <end position="201"/>
    </location>
</feature>
<comment type="caution">
    <text evidence="2">The sequence shown here is derived from an EMBL/GenBank/DDBJ whole genome shotgun (WGS) entry which is preliminary data.</text>
</comment>
<gene>
    <name evidence="2" type="ORF">DAY19_04950</name>
</gene>
<dbReference type="Proteomes" id="UP000443582">
    <property type="component" value="Unassembled WGS sequence"/>
</dbReference>
<dbReference type="PROSITE" id="PS51257">
    <property type="entry name" value="PROKAR_LIPOPROTEIN"/>
    <property type="match status" value="1"/>
</dbReference>
<name>A0ABY0IKW2_9BACT</name>
<dbReference type="Pfam" id="PF13036">
    <property type="entry name" value="LpoB"/>
    <property type="match status" value="1"/>
</dbReference>
<evidence type="ECO:0000256" key="1">
    <source>
        <dbReference type="SAM" id="SignalP"/>
    </source>
</evidence>
<dbReference type="InterPro" id="IPR014094">
    <property type="entry name" value="LpoB"/>
</dbReference>
<proteinExistence type="predicted"/>
<sequence>MKNLLLITLMLSLFSCGGFQAQRVSGDESDEKSLEITDAWVTRDTENAVEDILKKMNDHRGFKNYRLKLGRRPKVFIADFGNQTAEPYFPVDDISDEFLTQISETGEFILIDAAARESLLKEIQYQNDGMVSPAEAKKIGNAAGADIMIFGNVRMNPRKRNGKTLKEYTVNLRMTDISRGVEVMRTRTRVNKYSEQSKVGW</sequence>
<organism evidence="2 3">
    <name type="scientific">Halobacteriovorax vibrionivorans</name>
    <dbReference type="NCBI Taxonomy" id="2152716"/>
    <lineage>
        <taxon>Bacteria</taxon>
        <taxon>Pseudomonadati</taxon>
        <taxon>Bdellovibrionota</taxon>
        <taxon>Bacteriovoracia</taxon>
        <taxon>Bacteriovoracales</taxon>
        <taxon>Halobacteriovoraceae</taxon>
        <taxon>Halobacteriovorax</taxon>
    </lineage>
</organism>
<dbReference type="Gene3D" id="3.40.50.10610">
    <property type="entry name" value="ABC-type transport auxiliary lipoprotein component"/>
    <property type="match status" value="1"/>
</dbReference>
<accession>A0ABY0IKW2</accession>